<dbReference type="PANTHER" id="PTHR30634">
    <property type="entry name" value="OUTER MEMBRANE LOLAB LIPOPROTEIN INSERTION APPARATUS"/>
    <property type="match status" value="1"/>
</dbReference>
<dbReference type="Pfam" id="PF18934">
    <property type="entry name" value="DUF5682"/>
    <property type="match status" value="1"/>
</dbReference>
<dbReference type="EMBL" id="JAUSZV010000005">
    <property type="protein sequence ID" value="MDQ0908200.1"/>
    <property type="molecule type" value="Genomic_DNA"/>
</dbReference>
<evidence type="ECO:0000313" key="2">
    <source>
        <dbReference type="EMBL" id="MDQ0908200.1"/>
    </source>
</evidence>
<dbReference type="AlphaFoldDB" id="A0AAW8FGL1"/>
<proteinExistence type="predicted"/>
<evidence type="ECO:0000256" key="1">
    <source>
        <dbReference type="SAM" id="MobiDB-lite"/>
    </source>
</evidence>
<feature type="compositionally biased region" description="Low complexity" evidence="1">
    <location>
        <begin position="152"/>
        <end position="169"/>
    </location>
</feature>
<dbReference type="InterPro" id="IPR043737">
    <property type="entry name" value="DUF5682"/>
</dbReference>
<feature type="region of interest" description="Disordered" evidence="1">
    <location>
        <begin position="124"/>
        <end position="184"/>
    </location>
</feature>
<evidence type="ECO:0000313" key="3">
    <source>
        <dbReference type="Proteomes" id="UP001234216"/>
    </source>
</evidence>
<dbReference type="InterPro" id="IPR050458">
    <property type="entry name" value="LolB"/>
</dbReference>
<reference evidence="2" key="1">
    <citation type="submission" date="2023-07" db="EMBL/GenBank/DDBJ databases">
        <title>Comparative genomics of wheat-associated soil bacteria to identify genetic determinants of phenazine resistance.</title>
        <authorList>
            <person name="Mouncey N."/>
        </authorList>
    </citation>
    <scope>NUCLEOTIDE SEQUENCE</scope>
    <source>
        <strain evidence="2">V4I22</strain>
    </source>
</reference>
<dbReference type="Proteomes" id="UP001234216">
    <property type="component" value="Unassembled WGS sequence"/>
</dbReference>
<name>A0AAW8FGL1_9ACTN</name>
<accession>A0AAW8FGL1</accession>
<organism evidence="2 3">
    <name type="scientific">Streptomyces canus</name>
    <dbReference type="NCBI Taxonomy" id="58343"/>
    <lineage>
        <taxon>Bacteria</taxon>
        <taxon>Bacillati</taxon>
        <taxon>Actinomycetota</taxon>
        <taxon>Actinomycetes</taxon>
        <taxon>Kitasatosporales</taxon>
        <taxon>Streptomycetaceae</taxon>
        <taxon>Streptomyces</taxon>
        <taxon>Streptomyces aurantiacus group</taxon>
    </lineage>
</organism>
<protein>
    <submittedName>
        <fullName evidence="2">Uncharacterized protein</fullName>
    </submittedName>
</protein>
<feature type="region of interest" description="Disordered" evidence="1">
    <location>
        <begin position="651"/>
        <end position="727"/>
    </location>
</feature>
<dbReference type="PANTHER" id="PTHR30634:SF14">
    <property type="match status" value="1"/>
</dbReference>
<comment type="caution">
    <text evidence="2">The sequence shown here is derived from an EMBL/GenBank/DDBJ whole genome shotgun (WGS) entry which is preliminary data.</text>
</comment>
<sequence>MSGSGGVTGIRVHGSRKAGAGPLLLGVRHHGPGSARSVRAALDAARPRVVLIEGPPEADALIPLAAEEDMRPPVALLAHAVDEPGRSAFWPLAEFSPEWVAIRWALDHEVPARFIDLPATHTLAWGRDEGDEGPAGRPDDPVGEMPEASPSEAPGAEGTDGTETTGTEPSDVHGTGPSGEDAVKDEPAAHVTAVRVDPLGVLAEAAGYDDPERWWEDVVEHRGTGQGDVFEPFTVLEEAMGVLRETYGTGGHDRDLVREAYMRLQVRAAQREFGEDVAVVCGAWHVPALRRKSTVAADKALLKGLPKVKADMTWVPWTYRRLSRHSGYGAGIDSPGWYGHLFGAPDRPVERWLTKVAGLLRDEDRMVSSAHVIEAVRLAGTLAAMRGRPLPGLSETTDAVRAVMCEGSDVPLALVHDRLVVGDVLGEVPKAAPAVPLQRDLDRIQRRLRLKPEASERELELDLRKENDAERSRLLHRLRLLGVAWGEPAASRGSTGTFRETWRLRWEPELAVRVAEAGVWGTTVLAAATAKAEADAVSAPGLADVTALAERCLLAELPDTLPTVMQILADRAALDADVGHLAQALPALVRSLRYGDVRGTGTGALTEVAAGLAERVFVGLPPACAALDAEAAEDMRRHVDAVHGSVGLLGEVAAPGQDSPGASAQGDGDGSGPSATVPGKDGQNAATALPAKDGQSATATAPPGQGLPAATAVSAPDDRGDAPASVHRGLRGRWQAVLKVLSLRDSVPGVIRGRAVRLLLDDGQLAQDEAARLMGLVLSPGTAPGDAAAWIEGFVGGGSGGGMLLVHDERLLGLVDAWLTGVPAEAFTDVLPLLRRTFSAYEPGVRRTLGELVRRGPGQRGSAAGAGGRIPGFGADLDGDRADAVLPVMRLLLGLDDDHDDHDDDAANADDKDLAGVAG</sequence>
<gene>
    <name evidence="2" type="ORF">QFZ22_004185</name>
</gene>